<dbReference type="GO" id="GO:0042732">
    <property type="term" value="P:D-xylose metabolic process"/>
    <property type="evidence" value="ECO:0007669"/>
    <property type="project" value="UniProtKB-KW"/>
</dbReference>
<dbReference type="InterPro" id="IPR043129">
    <property type="entry name" value="ATPase_NBD"/>
</dbReference>
<dbReference type="Pfam" id="PF00480">
    <property type="entry name" value="ROK"/>
    <property type="match status" value="1"/>
</dbReference>
<keyword evidence="3" id="KW-0859">Xylose metabolism</keyword>
<dbReference type="RefSeq" id="WP_073006478.1">
    <property type="nucleotide sequence ID" value="NZ_FQZO01000003.1"/>
</dbReference>
<evidence type="ECO:0000313" key="4">
    <source>
        <dbReference type="EMBL" id="SHJ12726.1"/>
    </source>
</evidence>
<sequence length="400" mass="44482">MNKKADKDTIKFLNRQTVLSIIRKYNEISRADLTEKTKLSPTTISAITSELVENKLIREIRIGESNGGRPPLIFGINPIAAFSINLRITPSSALVAIVNLANEIVYKKEIILQVYDEESLQELLETSIKSALDNFPYDLDLIQGIGISFPGLIDYKSCKIIFSASLHVKNFDVQQAIYKVVGKEVYIYKDTDALLLGEYHFGIEESYKDVIYILVENGVGMSYLYSGKLFRLPEGGFELGHITIDPEGELCRCGNKGCLGTMVSEIPAQKKLSELLAQGIESRVSQAGALRYEDMMKLYEEKDIACTMVINEQINLLGTAISNMVNIFNPELVILGGPLVAGGEELRNNLKSIVSKKSLKSFSQKTKLKLSALGDNSALLGMSHEIFSDRVYKFIDINNK</sequence>
<dbReference type="PANTHER" id="PTHR18964">
    <property type="entry name" value="ROK (REPRESSOR, ORF, KINASE) FAMILY"/>
    <property type="match status" value="1"/>
</dbReference>
<dbReference type="InterPro" id="IPR036390">
    <property type="entry name" value="WH_DNA-bd_sf"/>
</dbReference>
<reference evidence="4 5" key="1">
    <citation type="submission" date="2016-11" db="EMBL/GenBank/DDBJ databases">
        <authorList>
            <person name="Jaros S."/>
            <person name="Januszkiewicz K."/>
            <person name="Wedrychowicz H."/>
        </authorList>
    </citation>
    <scope>NUCLEOTIDE SEQUENCE [LARGE SCALE GENOMIC DNA]</scope>
    <source>
        <strain evidence="4 5">DSM 21864</strain>
    </source>
</reference>
<evidence type="ECO:0000256" key="1">
    <source>
        <dbReference type="ARBA" id="ARBA00002486"/>
    </source>
</evidence>
<comment type="similarity">
    <text evidence="2">Belongs to the ROK (NagC/XylR) family.</text>
</comment>
<comment type="function">
    <text evidence="1">Transcriptional repressor of xylose-utilizing enzymes.</text>
</comment>
<dbReference type="Gene3D" id="1.10.10.10">
    <property type="entry name" value="Winged helix-like DNA-binding domain superfamily/Winged helix DNA-binding domain"/>
    <property type="match status" value="1"/>
</dbReference>
<keyword evidence="5" id="KW-1185">Reference proteome</keyword>
<gene>
    <name evidence="4" type="ORF">SAMN05444401_2221</name>
</gene>
<evidence type="ECO:0000256" key="3">
    <source>
        <dbReference type="ARBA" id="ARBA00022629"/>
    </source>
</evidence>
<dbReference type="SUPFAM" id="SSF53067">
    <property type="entry name" value="Actin-like ATPase domain"/>
    <property type="match status" value="1"/>
</dbReference>
<dbReference type="EMBL" id="FQZO01000003">
    <property type="protein sequence ID" value="SHJ12726.1"/>
    <property type="molecule type" value="Genomic_DNA"/>
</dbReference>
<dbReference type="OrthoDB" id="9796533at2"/>
<name>A0A1M6GS93_9CLOT</name>
<dbReference type="AlphaFoldDB" id="A0A1M6GS93"/>
<evidence type="ECO:0000256" key="2">
    <source>
        <dbReference type="ARBA" id="ARBA00006479"/>
    </source>
</evidence>
<dbReference type="InterPro" id="IPR036388">
    <property type="entry name" value="WH-like_DNA-bd_sf"/>
</dbReference>
<keyword evidence="3" id="KW-0119">Carbohydrate metabolism</keyword>
<dbReference type="Proteomes" id="UP000184080">
    <property type="component" value="Unassembled WGS sequence"/>
</dbReference>
<dbReference type="SUPFAM" id="SSF46785">
    <property type="entry name" value="Winged helix' DNA-binding domain"/>
    <property type="match status" value="1"/>
</dbReference>
<organism evidence="4 5">
    <name type="scientific">Clostridium amylolyticum</name>
    <dbReference type="NCBI Taxonomy" id="1121298"/>
    <lineage>
        <taxon>Bacteria</taxon>
        <taxon>Bacillati</taxon>
        <taxon>Bacillota</taxon>
        <taxon>Clostridia</taxon>
        <taxon>Eubacteriales</taxon>
        <taxon>Clostridiaceae</taxon>
        <taxon>Clostridium</taxon>
    </lineage>
</organism>
<dbReference type="Gene3D" id="3.30.420.40">
    <property type="match status" value="2"/>
</dbReference>
<dbReference type="InterPro" id="IPR000600">
    <property type="entry name" value="ROK"/>
</dbReference>
<dbReference type="PANTHER" id="PTHR18964:SF149">
    <property type="entry name" value="BIFUNCTIONAL UDP-N-ACETYLGLUCOSAMINE 2-EPIMERASE_N-ACETYLMANNOSAMINE KINASE"/>
    <property type="match status" value="1"/>
</dbReference>
<protein>
    <submittedName>
        <fullName evidence="4">Transcriptional regulator, MarR family</fullName>
    </submittedName>
</protein>
<dbReference type="STRING" id="1121298.SAMN05444401_2221"/>
<proteinExistence type="inferred from homology"/>
<evidence type="ECO:0000313" key="5">
    <source>
        <dbReference type="Proteomes" id="UP000184080"/>
    </source>
</evidence>
<accession>A0A1M6GS93</accession>
<dbReference type="Pfam" id="PF13412">
    <property type="entry name" value="HTH_24"/>
    <property type="match status" value="1"/>
</dbReference>